<dbReference type="AlphaFoldDB" id="A0AAQ3NZB8"/>
<accession>A0AAQ3NZB8</accession>
<sequence>MIVWPYCILPIPFSRRRTPIHAERQRRSSIVSVLGRTSSLHLIRPSSKSIIGSLFLQFEDHNMIIRVQRWESKFRCKVKVMESLRARVGTIGSDKIEFFPSCVRRRGRTLRVNAATWLRKAAQCVCFMNCVHVFSPMEKEQFSGVIVVLCTLAVESNAFALGHK</sequence>
<feature type="non-terminal residue" evidence="1">
    <location>
        <position position="164"/>
    </location>
</feature>
<gene>
    <name evidence="1" type="ORF">V8G54_005482</name>
</gene>
<dbReference type="EMBL" id="CP144699">
    <property type="protein sequence ID" value="WVZ18160.1"/>
    <property type="molecule type" value="Genomic_DNA"/>
</dbReference>
<proteinExistence type="predicted"/>
<reference evidence="1 2" key="1">
    <citation type="journal article" date="2023" name="Life. Sci Alliance">
        <title>Evolutionary insights into 3D genome organization and epigenetic landscape of Vigna mungo.</title>
        <authorList>
            <person name="Junaid A."/>
            <person name="Singh B."/>
            <person name="Bhatia S."/>
        </authorList>
    </citation>
    <scope>NUCLEOTIDE SEQUENCE [LARGE SCALE GENOMIC DNA]</scope>
    <source>
        <strain evidence="1">Urdbean</strain>
    </source>
</reference>
<evidence type="ECO:0000313" key="1">
    <source>
        <dbReference type="EMBL" id="WVZ18160.1"/>
    </source>
</evidence>
<name>A0AAQ3NZB8_VIGMU</name>
<protein>
    <submittedName>
        <fullName evidence="1">Uncharacterized protein</fullName>
    </submittedName>
</protein>
<keyword evidence="2" id="KW-1185">Reference proteome</keyword>
<evidence type="ECO:0000313" key="2">
    <source>
        <dbReference type="Proteomes" id="UP001374535"/>
    </source>
</evidence>
<organism evidence="1 2">
    <name type="scientific">Vigna mungo</name>
    <name type="common">Black gram</name>
    <name type="synonym">Phaseolus mungo</name>
    <dbReference type="NCBI Taxonomy" id="3915"/>
    <lineage>
        <taxon>Eukaryota</taxon>
        <taxon>Viridiplantae</taxon>
        <taxon>Streptophyta</taxon>
        <taxon>Embryophyta</taxon>
        <taxon>Tracheophyta</taxon>
        <taxon>Spermatophyta</taxon>
        <taxon>Magnoliopsida</taxon>
        <taxon>eudicotyledons</taxon>
        <taxon>Gunneridae</taxon>
        <taxon>Pentapetalae</taxon>
        <taxon>rosids</taxon>
        <taxon>fabids</taxon>
        <taxon>Fabales</taxon>
        <taxon>Fabaceae</taxon>
        <taxon>Papilionoideae</taxon>
        <taxon>50 kb inversion clade</taxon>
        <taxon>NPAAA clade</taxon>
        <taxon>indigoferoid/millettioid clade</taxon>
        <taxon>Phaseoleae</taxon>
        <taxon>Vigna</taxon>
    </lineage>
</organism>
<dbReference type="Proteomes" id="UP001374535">
    <property type="component" value="Chromosome 2"/>
</dbReference>